<gene>
    <name evidence="2" type="ORF">LAESUDRAFT_654559</name>
</gene>
<accession>A0A165E0B6</accession>
<dbReference type="InParanoid" id="A0A165E0B6"/>
<feature type="region of interest" description="Disordered" evidence="1">
    <location>
        <begin position="254"/>
        <end position="274"/>
    </location>
</feature>
<dbReference type="OrthoDB" id="3253083at2759"/>
<sequence>MSTLPGPSTTRGEITLQPSYFTSSLYVGPLREDITDLINLFSQQYAQAQPPIQPFALFKRLWTEQGWCWMHFKAFDGRVRESFIAVTERLFLERMIEMETPITRVVSLFALYTFYFTQPSTSAPRLHSVKHIAVPIDIYQSVLLLPQKLNSPDLLLLQPHARYVLTSLLNANAFHILPHSDLRPYNPSNLPREIFVEDGQESAVLAALAGETATAQGSRPPKKKGRPSKREKLKRAKDALVSLDKFIDKNTLVSTPEPSLQHSSRVLGSSGSCTVDHQETTHVMVTNPPIATRDNYRAAKFQLLHMLDPSLYDSASGEASQSVSQSIGRQALERTNEAVLARLKMIDQLAAERGLEVGGEGGEKTGFERVERAVQQLHATGVEGHHAGILNLLEGAGLDTGTG</sequence>
<feature type="compositionally biased region" description="Basic residues" evidence="1">
    <location>
        <begin position="220"/>
        <end position="234"/>
    </location>
</feature>
<dbReference type="InterPro" id="IPR019188">
    <property type="entry name" value="SNAPC1"/>
</dbReference>
<name>A0A165E0B6_9APHY</name>
<protein>
    <submittedName>
        <fullName evidence="2">Uncharacterized protein</fullName>
    </submittedName>
</protein>
<organism evidence="2 3">
    <name type="scientific">Laetiporus sulphureus 93-53</name>
    <dbReference type="NCBI Taxonomy" id="1314785"/>
    <lineage>
        <taxon>Eukaryota</taxon>
        <taxon>Fungi</taxon>
        <taxon>Dikarya</taxon>
        <taxon>Basidiomycota</taxon>
        <taxon>Agaricomycotina</taxon>
        <taxon>Agaricomycetes</taxon>
        <taxon>Polyporales</taxon>
        <taxon>Laetiporus</taxon>
    </lineage>
</organism>
<evidence type="ECO:0000313" key="2">
    <source>
        <dbReference type="EMBL" id="KZT06002.1"/>
    </source>
</evidence>
<feature type="region of interest" description="Disordered" evidence="1">
    <location>
        <begin position="211"/>
        <end position="234"/>
    </location>
</feature>
<dbReference type="EMBL" id="KV427627">
    <property type="protein sequence ID" value="KZT06002.1"/>
    <property type="molecule type" value="Genomic_DNA"/>
</dbReference>
<dbReference type="Proteomes" id="UP000076871">
    <property type="component" value="Unassembled WGS sequence"/>
</dbReference>
<evidence type="ECO:0000313" key="3">
    <source>
        <dbReference type="Proteomes" id="UP000076871"/>
    </source>
</evidence>
<reference evidence="2 3" key="1">
    <citation type="journal article" date="2016" name="Mol. Biol. Evol.">
        <title>Comparative Genomics of Early-Diverging Mushroom-Forming Fungi Provides Insights into the Origins of Lignocellulose Decay Capabilities.</title>
        <authorList>
            <person name="Nagy L.G."/>
            <person name="Riley R."/>
            <person name="Tritt A."/>
            <person name="Adam C."/>
            <person name="Daum C."/>
            <person name="Floudas D."/>
            <person name="Sun H."/>
            <person name="Yadav J.S."/>
            <person name="Pangilinan J."/>
            <person name="Larsson K.H."/>
            <person name="Matsuura K."/>
            <person name="Barry K."/>
            <person name="Labutti K."/>
            <person name="Kuo R."/>
            <person name="Ohm R.A."/>
            <person name="Bhattacharya S.S."/>
            <person name="Shirouzu T."/>
            <person name="Yoshinaga Y."/>
            <person name="Martin F.M."/>
            <person name="Grigoriev I.V."/>
            <person name="Hibbett D.S."/>
        </authorList>
    </citation>
    <scope>NUCLEOTIDE SEQUENCE [LARGE SCALE GENOMIC DNA]</scope>
    <source>
        <strain evidence="2 3">93-53</strain>
    </source>
</reference>
<keyword evidence="3" id="KW-1185">Reference proteome</keyword>
<dbReference type="GeneID" id="63821517"/>
<dbReference type="RefSeq" id="XP_040763742.1">
    <property type="nucleotide sequence ID" value="XM_040904487.1"/>
</dbReference>
<proteinExistence type="predicted"/>
<evidence type="ECO:0000256" key="1">
    <source>
        <dbReference type="SAM" id="MobiDB-lite"/>
    </source>
</evidence>
<dbReference type="AlphaFoldDB" id="A0A165E0B6"/>
<dbReference type="STRING" id="1314785.A0A165E0B6"/>
<dbReference type="Pfam" id="PF09808">
    <property type="entry name" value="SNAPC1"/>
    <property type="match status" value="1"/>
</dbReference>